<sequence length="197" mass="23278">MELMGATTEAMTPLRQKGELIQDLGWEDGKNGRVGGPAAPEWRRQSTGTRPKGSVEQQEQIPQAPPRKPERRSQNWSRRVEDGDLETRPRGLEREPAGESGALRFTMPYERRDEWREPRWGRVDKWDIHFDGDPDPVKLTVEYFVFRVEFPVQRQGRRSWDEVLDNFHWQFVRERPPEVWEDLKVELVSRFRATEVP</sequence>
<evidence type="ECO:0000313" key="3">
    <source>
        <dbReference type="Proteomes" id="UP001500889"/>
    </source>
</evidence>
<reference evidence="2 3" key="1">
    <citation type="submission" date="2024-02" db="EMBL/GenBank/DDBJ databases">
        <title>A chromosome-level genome assembly of Drosophila madeirensis, a fruit fly species endemic to Madeira island.</title>
        <authorList>
            <person name="Tomihara K."/>
            <person name="Llopart A."/>
            <person name="Yamamoto D."/>
        </authorList>
    </citation>
    <scope>NUCLEOTIDE SEQUENCE [LARGE SCALE GENOMIC DNA]</scope>
    <source>
        <strain evidence="2 3">RF1</strain>
    </source>
</reference>
<dbReference type="Proteomes" id="UP001500889">
    <property type="component" value="Chromosome E"/>
</dbReference>
<dbReference type="EMBL" id="AP029267">
    <property type="protein sequence ID" value="BFG03105.1"/>
    <property type="molecule type" value="Genomic_DNA"/>
</dbReference>
<dbReference type="AlphaFoldDB" id="A0AAU9G5B2"/>
<organism evidence="2 3">
    <name type="scientific">Drosophila madeirensis</name>
    <name type="common">Fruit fly</name>
    <dbReference type="NCBI Taxonomy" id="30013"/>
    <lineage>
        <taxon>Eukaryota</taxon>
        <taxon>Metazoa</taxon>
        <taxon>Ecdysozoa</taxon>
        <taxon>Arthropoda</taxon>
        <taxon>Hexapoda</taxon>
        <taxon>Insecta</taxon>
        <taxon>Pterygota</taxon>
        <taxon>Neoptera</taxon>
        <taxon>Endopterygota</taxon>
        <taxon>Diptera</taxon>
        <taxon>Brachycera</taxon>
        <taxon>Muscomorpha</taxon>
        <taxon>Ephydroidea</taxon>
        <taxon>Drosophilidae</taxon>
        <taxon>Drosophila</taxon>
        <taxon>Sophophora</taxon>
    </lineage>
</organism>
<protein>
    <submittedName>
        <fullName evidence="2">Uncharacterized protein</fullName>
    </submittedName>
</protein>
<name>A0AAU9G5B2_DROMD</name>
<proteinExistence type="predicted"/>
<accession>A0AAU9G5B2</accession>
<evidence type="ECO:0000313" key="2">
    <source>
        <dbReference type="EMBL" id="BFG03105.1"/>
    </source>
</evidence>
<evidence type="ECO:0000256" key="1">
    <source>
        <dbReference type="SAM" id="MobiDB-lite"/>
    </source>
</evidence>
<gene>
    <name evidence="2" type="ORF">DMAD_02440</name>
</gene>
<feature type="region of interest" description="Disordered" evidence="1">
    <location>
        <begin position="1"/>
        <end position="101"/>
    </location>
</feature>
<feature type="compositionally biased region" description="Basic and acidic residues" evidence="1">
    <location>
        <begin position="67"/>
        <end position="97"/>
    </location>
</feature>
<feature type="compositionally biased region" description="Polar residues" evidence="1">
    <location>
        <begin position="45"/>
        <end position="61"/>
    </location>
</feature>
<keyword evidence="3" id="KW-1185">Reference proteome</keyword>